<dbReference type="InterPro" id="IPR000742">
    <property type="entry name" value="EGF"/>
</dbReference>
<feature type="transmembrane region" description="Helical" evidence="9">
    <location>
        <begin position="943"/>
        <end position="964"/>
    </location>
</feature>
<dbReference type="PANTHER" id="PTHR48041">
    <property type="entry name" value="ABC TRANSPORTER G FAMILY MEMBER 28"/>
    <property type="match status" value="1"/>
</dbReference>
<feature type="domain" description="ABC transporter" evidence="11">
    <location>
        <begin position="404"/>
        <end position="653"/>
    </location>
</feature>
<keyword evidence="3 9" id="KW-0812">Transmembrane</keyword>
<evidence type="ECO:0000313" key="12">
    <source>
        <dbReference type="EMBL" id="SMN19400.1"/>
    </source>
</evidence>
<keyword evidence="7 9" id="KW-0472">Membrane</keyword>
<gene>
    <name evidence="12" type="ORF">KASA_0P06083G</name>
</gene>
<dbReference type="SMART" id="SM00382">
    <property type="entry name" value="AAA"/>
    <property type="match status" value="1"/>
</dbReference>
<dbReference type="SUPFAM" id="SSF52540">
    <property type="entry name" value="P-loop containing nucleoside triphosphate hydrolases"/>
    <property type="match status" value="1"/>
</dbReference>
<dbReference type="CDD" id="cd00055">
    <property type="entry name" value="EGF_Lam"/>
    <property type="match status" value="1"/>
</dbReference>
<dbReference type="PROSITE" id="PS00022">
    <property type="entry name" value="EGF_1"/>
    <property type="match status" value="1"/>
</dbReference>
<dbReference type="InterPro" id="IPR043926">
    <property type="entry name" value="ABCG_dom"/>
</dbReference>
<dbReference type="InterPro" id="IPR013525">
    <property type="entry name" value="ABC2_TM"/>
</dbReference>
<keyword evidence="13" id="KW-1185">Reference proteome</keyword>
<dbReference type="GO" id="GO:0005524">
    <property type="term" value="F:ATP binding"/>
    <property type="evidence" value="ECO:0007669"/>
    <property type="project" value="UniProtKB-KW"/>
</dbReference>
<dbReference type="PROSITE" id="PS50893">
    <property type="entry name" value="ABC_TRANSPORTER_2"/>
    <property type="match status" value="1"/>
</dbReference>
<protein>
    <submittedName>
        <fullName evidence="12">Similar to Saccharomyces cerevisiae YCR011C ADP1 Putative ATP-dependent permease of the ABC transporter family of proteins</fullName>
    </submittedName>
</protein>
<evidence type="ECO:0000256" key="7">
    <source>
        <dbReference type="ARBA" id="ARBA00023136"/>
    </source>
</evidence>
<keyword evidence="6 9" id="KW-1133">Transmembrane helix</keyword>
<dbReference type="PROSITE" id="PS00211">
    <property type="entry name" value="ABC_TRANSPORTER_1"/>
    <property type="match status" value="1"/>
</dbReference>
<dbReference type="PANTHER" id="PTHR48041:SF2">
    <property type="entry name" value="ATP-DEPENDENT PERMEASE-RELATED"/>
    <property type="match status" value="1"/>
</dbReference>
<keyword evidence="4" id="KW-0547">Nucleotide-binding</keyword>
<organism evidence="12 13">
    <name type="scientific">Maudiozyma saulgeensis</name>
    <dbReference type="NCBI Taxonomy" id="1789683"/>
    <lineage>
        <taxon>Eukaryota</taxon>
        <taxon>Fungi</taxon>
        <taxon>Dikarya</taxon>
        <taxon>Ascomycota</taxon>
        <taxon>Saccharomycotina</taxon>
        <taxon>Saccharomycetes</taxon>
        <taxon>Saccharomycetales</taxon>
        <taxon>Saccharomycetaceae</taxon>
        <taxon>Maudiozyma</taxon>
    </lineage>
</organism>
<keyword evidence="8" id="KW-0245">EGF-like domain</keyword>
<dbReference type="InterPro" id="IPR003593">
    <property type="entry name" value="AAA+_ATPase"/>
</dbReference>
<name>A0A1X7R1T5_9SACH</name>
<feature type="transmembrane region" description="Helical" evidence="9">
    <location>
        <begin position="859"/>
        <end position="880"/>
    </location>
</feature>
<evidence type="ECO:0000313" key="13">
    <source>
        <dbReference type="Proteomes" id="UP000196158"/>
    </source>
</evidence>
<feature type="transmembrane region" description="Helical" evidence="9">
    <location>
        <begin position="971"/>
        <end position="989"/>
    </location>
</feature>
<evidence type="ECO:0000256" key="9">
    <source>
        <dbReference type="SAM" id="Phobius"/>
    </source>
</evidence>
<dbReference type="AlphaFoldDB" id="A0A1X7R1T5"/>
<feature type="transmembrane region" description="Helical" evidence="9">
    <location>
        <begin position="1058"/>
        <end position="1078"/>
    </location>
</feature>
<evidence type="ECO:0000256" key="5">
    <source>
        <dbReference type="ARBA" id="ARBA00022840"/>
    </source>
</evidence>
<evidence type="ECO:0000256" key="2">
    <source>
        <dbReference type="ARBA" id="ARBA00022448"/>
    </source>
</evidence>
<evidence type="ECO:0000256" key="1">
    <source>
        <dbReference type="ARBA" id="ARBA00004141"/>
    </source>
</evidence>
<feature type="disulfide bond" evidence="8">
    <location>
        <begin position="141"/>
        <end position="150"/>
    </location>
</feature>
<reference evidence="12 13" key="1">
    <citation type="submission" date="2017-04" db="EMBL/GenBank/DDBJ databases">
        <authorList>
            <person name="Afonso C.L."/>
            <person name="Miller P.J."/>
            <person name="Scott M.A."/>
            <person name="Spackman E."/>
            <person name="Goraichik I."/>
            <person name="Dimitrov K.M."/>
            <person name="Suarez D.L."/>
            <person name="Swayne D.E."/>
        </authorList>
    </citation>
    <scope>NUCLEOTIDE SEQUENCE [LARGE SCALE GENOMIC DNA]</scope>
</reference>
<feature type="domain" description="EGF-like" evidence="10">
    <location>
        <begin position="110"/>
        <end position="151"/>
    </location>
</feature>
<dbReference type="GO" id="GO:0016020">
    <property type="term" value="C:membrane"/>
    <property type="evidence" value="ECO:0007669"/>
    <property type="project" value="UniProtKB-SubCell"/>
</dbReference>
<keyword evidence="5" id="KW-0067">ATP-binding</keyword>
<dbReference type="Pfam" id="PF19055">
    <property type="entry name" value="ABC2_membrane_7"/>
    <property type="match status" value="1"/>
</dbReference>
<dbReference type="InterPro" id="IPR027417">
    <property type="entry name" value="P-loop_NTPase"/>
</dbReference>
<comment type="caution">
    <text evidence="8">Lacks conserved residue(s) required for the propagation of feature annotation.</text>
</comment>
<dbReference type="Proteomes" id="UP000196158">
    <property type="component" value="Unassembled WGS sequence"/>
</dbReference>
<dbReference type="OrthoDB" id="66620at2759"/>
<proteinExistence type="predicted"/>
<dbReference type="EMBL" id="FXLY01000003">
    <property type="protein sequence ID" value="SMN19400.1"/>
    <property type="molecule type" value="Genomic_DNA"/>
</dbReference>
<comment type="subcellular location">
    <subcellularLocation>
        <location evidence="1">Membrane</location>
        <topology evidence="1">Multi-pass membrane protein</topology>
    </subcellularLocation>
</comment>
<dbReference type="InterPro" id="IPR017871">
    <property type="entry name" value="ABC_transporter-like_CS"/>
</dbReference>
<dbReference type="GO" id="GO:0140359">
    <property type="term" value="F:ABC-type transporter activity"/>
    <property type="evidence" value="ECO:0007669"/>
    <property type="project" value="InterPro"/>
</dbReference>
<sequence>MKRFNFNNLYIYDKLISSTIICLILSFNVLAHIDNNDNDNDNSLFNSGLLIPKSNSQILEATLNLGRNNNNGDDDKCPPCFNCMLPIFECKQYSQCNEFSGRCDCIDGFGGDDCSIPLCGSLAENNNNRPQRSSNDTSCLCDEGWSGINCNICEEDSVCDIFMPDKSLKGTCYKKGMIVNKLYQACNVTNQKILQILNGKLPQATFSCDKEKDLCNFQFWIDQIESFYCELDTCQFNYDTSKNTSHYNCDNVKCKCLPGTMLCGANGSIDIGEFLSETIKGPGDFTCDLENKKCVFSEPSMNDLISTIFGDPYISLKCESGECLHYSEIPGYKSPDGQGNMTLRGKIILTLTSITVLAIATMTVFYISNSPLFKHSIFLGDNSDLTRDIDDNNNFLKSDLLTTFSFENINYSVPSIDSKKSKLMTTVLKNITGCVKPGQMLAIMGGSGAGKTTLLDILAMKRKSGSVEGTIRINGIEVPRKQFSKLIGFVDQENYLLPTLTVYETILNSALLRLPRSMSLRAKQARVIQVLEQLRIFDIKDRIIGDEFQRGISGGEKRRVSIACELVTSPLILFLDEPTSGLDANNANNVVECLWKLAKDYNRTLVLSIHQPRSNIFNLFDKLVLLSNGNMIYSGDTISINEYLLNSGFKCPPNYNVADYLIDITFGSNKKFDSILNTHDLEHGIIEVDEQGQNSMSPNIKYDTNNPLGSHSLNRSTTQNEWEHFAEHRDEMRGLLQDGEEEIPNGENIIELSNTEFLTEKYKDSPYYATLLQEISDINNFDNTESISLIEQIEIPRKHKPATFFQQLSILCSRSFKNIYRNPKLLLANYLLTILLSLFLGTLYYNISIDISGFQNRMGLFFFILTYFGFVTFTGLSSFSQERLIFLKERSNNYYSPLAYYISKIISDLLPLRVIPPIIMIIIIYPLIGLNNDNNENSFLKCILILILFNVGIALEILSLGIIFENLNNSIIVSVMILLISILFSGLFINTQELTNIVFKNLKNLSIFYYAYESLLINEVKTLMLKEKKFGLNIEVPGATILSTFGFKIQNLIFDLKILFLFNIIFLIVGYLSLKLIVIEQR</sequence>
<evidence type="ECO:0000256" key="6">
    <source>
        <dbReference type="ARBA" id="ARBA00022989"/>
    </source>
</evidence>
<evidence type="ECO:0000256" key="3">
    <source>
        <dbReference type="ARBA" id="ARBA00022692"/>
    </source>
</evidence>
<dbReference type="InterPro" id="IPR003439">
    <property type="entry name" value="ABC_transporter-like_ATP-bd"/>
</dbReference>
<feature type="transmembrane region" description="Helical" evidence="9">
    <location>
        <begin position="347"/>
        <end position="367"/>
    </location>
</feature>
<dbReference type="GO" id="GO:0016887">
    <property type="term" value="F:ATP hydrolysis activity"/>
    <property type="evidence" value="ECO:0007669"/>
    <property type="project" value="InterPro"/>
</dbReference>
<feature type="transmembrane region" description="Helical" evidence="9">
    <location>
        <begin position="825"/>
        <end position="847"/>
    </location>
</feature>
<dbReference type="InterPro" id="IPR002049">
    <property type="entry name" value="LE_dom"/>
</dbReference>
<evidence type="ECO:0000259" key="10">
    <source>
        <dbReference type="PROSITE" id="PS50026"/>
    </source>
</evidence>
<evidence type="ECO:0000256" key="8">
    <source>
        <dbReference type="PROSITE-ProRule" id="PRU00076"/>
    </source>
</evidence>
<keyword evidence="8" id="KW-1015">Disulfide bond</keyword>
<dbReference type="STRING" id="1789683.A0A1X7R1T5"/>
<feature type="transmembrane region" description="Helical" evidence="9">
    <location>
        <begin position="910"/>
        <end position="928"/>
    </location>
</feature>
<evidence type="ECO:0000259" key="11">
    <source>
        <dbReference type="PROSITE" id="PS50893"/>
    </source>
</evidence>
<dbReference type="Pfam" id="PF00005">
    <property type="entry name" value="ABC_tran"/>
    <property type="match status" value="1"/>
</dbReference>
<accession>A0A1X7R1T5</accession>
<dbReference type="InterPro" id="IPR050352">
    <property type="entry name" value="ABCG_transporters"/>
</dbReference>
<dbReference type="CDD" id="cd03213">
    <property type="entry name" value="ABCG_EPDR"/>
    <property type="match status" value="1"/>
</dbReference>
<dbReference type="PROSITE" id="PS50026">
    <property type="entry name" value="EGF_3"/>
    <property type="match status" value="1"/>
</dbReference>
<dbReference type="Gene3D" id="3.40.50.300">
    <property type="entry name" value="P-loop containing nucleotide triphosphate hydrolases"/>
    <property type="match status" value="1"/>
</dbReference>
<keyword evidence="2" id="KW-0813">Transport</keyword>
<dbReference type="Pfam" id="PF01061">
    <property type="entry name" value="ABC2_membrane"/>
    <property type="match status" value="1"/>
</dbReference>
<evidence type="ECO:0000256" key="4">
    <source>
        <dbReference type="ARBA" id="ARBA00022741"/>
    </source>
</evidence>